<dbReference type="Pfam" id="PF05641">
    <property type="entry name" value="Agenet"/>
    <property type="match status" value="1"/>
</dbReference>
<evidence type="ECO:0000313" key="3">
    <source>
        <dbReference type="Proteomes" id="UP001187192"/>
    </source>
</evidence>
<accession>A0AA88D5F3</accession>
<organism evidence="2 3">
    <name type="scientific">Ficus carica</name>
    <name type="common">Common fig</name>
    <dbReference type="NCBI Taxonomy" id="3494"/>
    <lineage>
        <taxon>Eukaryota</taxon>
        <taxon>Viridiplantae</taxon>
        <taxon>Streptophyta</taxon>
        <taxon>Embryophyta</taxon>
        <taxon>Tracheophyta</taxon>
        <taxon>Spermatophyta</taxon>
        <taxon>Magnoliopsida</taxon>
        <taxon>eudicotyledons</taxon>
        <taxon>Gunneridae</taxon>
        <taxon>Pentapetalae</taxon>
        <taxon>rosids</taxon>
        <taxon>fabids</taxon>
        <taxon>Rosales</taxon>
        <taxon>Moraceae</taxon>
        <taxon>Ficeae</taxon>
        <taxon>Ficus</taxon>
    </lineage>
</organism>
<sequence length="157" mass="17657">MSFSRNETVEVCQKQAAGFMADAFYLQATFMATIGGTHCLVQYQTRYSDDSKKTLKSEVVHADVVRPVPPSPSNRTDYAVSQKVDAYDGGAWWVGRISAVEGDANAPEFTVRLDISGDQFKFPFFRLRNHLDWRGGEWVRPGPSRAYVIRLPLSCRS</sequence>
<dbReference type="PANTHER" id="PTHR31917">
    <property type="entry name" value="AGENET DOMAIN-CONTAINING PROTEIN-RELATED"/>
    <property type="match status" value="1"/>
</dbReference>
<feature type="domain" description="Agenet-like" evidence="1">
    <location>
        <begin position="7"/>
        <end position="70"/>
    </location>
</feature>
<keyword evidence="3" id="KW-1185">Reference proteome</keyword>
<dbReference type="Proteomes" id="UP001187192">
    <property type="component" value="Unassembled WGS sequence"/>
</dbReference>
<evidence type="ECO:0000259" key="1">
    <source>
        <dbReference type="Pfam" id="PF05641"/>
    </source>
</evidence>
<dbReference type="PANTHER" id="PTHR31917:SF65">
    <property type="entry name" value="BINDING PROTEIN, PUTATIVE-RELATED"/>
    <property type="match status" value="1"/>
</dbReference>
<dbReference type="CDD" id="cd20406">
    <property type="entry name" value="Tudor_Agenet_AtDUF_rpt2_4"/>
    <property type="match status" value="1"/>
</dbReference>
<dbReference type="Gramene" id="FCD_00007218-RA">
    <property type="protein sequence ID" value="FCD_00007218-RA:cds"/>
    <property type="gene ID" value="FCD_00007218"/>
</dbReference>
<protein>
    <recommendedName>
        <fullName evidence="1">Agenet-like domain-containing protein</fullName>
    </recommendedName>
</protein>
<name>A0AA88D5F3_FICCA</name>
<dbReference type="EMBL" id="BTGU01000016">
    <property type="protein sequence ID" value="GMN43556.1"/>
    <property type="molecule type" value="Genomic_DNA"/>
</dbReference>
<dbReference type="AlphaFoldDB" id="A0AA88D5F3"/>
<reference evidence="2" key="1">
    <citation type="submission" date="2023-07" db="EMBL/GenBank/DDBJ databases">
        <title>draft genome sequence of fig (Ficus carica).</title>
        <authorList>
            <person name="Takahashi T."/>
            <person name="Nishimura K."/>
        </authorList>
    </citation>
    <scope>NUCLEOTIDE SEQUENCE</scope>
</reference>
<gene>
    <name evidence="2" type="ORF">TIFTF001_012768</name>
</gene>
<proteinExistence type="predicted"/>
<comment type="caution">
    <text evidence="2">The sequence shown here is derived from an EMBL/GenBank/DDBJ whole genome shotgun (WGS) entry which is preliminary data.</text>
</comment>
<evidence type="ECO:0000313" key="2">
    <source>
        <dbReference type="EMBL" id="GMN43556.1"/>
    </source>
</evidence>
<dbReference type="InterPro" id="IPR008395">
    <property type="entry name" value="Agenet-like_dom"/>
</dbReference>